<dbReference type="InterPro" id="IPR002524">
    <property type="entry name" value="Cation_efflux"/>
</dbReference>
<organism evidence="8 9">
    <name type="scientific">Chytriomyces confervae</name>
    <dbReference type="NCBI Taxonomy" id="246404"/>
    <lineage>
        <taxon>Eukaryota</taxon>
        <taxon>Fungi</taxon>
        <taxon>Fungi incertae sedis</taxon>
        <taxon>Chytridiomycota</taxon>
        <taxon>Chytridiomycota incertae sedis</taxon>
        <taxon>Chytridiomycetes</taxon>
        <taxon>Chytridiales</taxon>
        <taxon>Chytriomycetaceae</taxon>
        <taxon>Chytriomyces</taxon>
    </lineage>
</organism>
<evidence type="ECO:0000313" key="8">
    <source>
        <dbReference type="EMBL" id="TPX66223.1"/>
    </source>
</evidence>
<gene>
    <name evidence="8" type="ORF">CcCBS67573_g07898</name>
</gene>
<evidence type="ECO:0000256" key="4">
    <source>
        <dbReference type="ARBA" id="ARBA00022989"/>
    </source>
</evidence>
<evidence type="ECO:0000256" key="5">
    <source>
        <dbReference type="ARBA" id="ARBA00023136"/>
    </source>
</evidence>
<evidence type="ECO:0000256" key="1">
    <source>
        <dbReference type="ARBA" id="ARBA00004141"/>
    </source>
</evidence>
<dbReference type="OrthoDB" id="435980at2759"/>
<dbReference type="STRING" id="246404.A0A507EQ57"/>
<dbReference type="SUPFAM" id="SSF161111">
    <property type="entry name" value="Cation efflux protein transmembrane domain-like"/>
    <property type="match status" value="1"/>
</dbReference>
<evidence type="ECO:0000259" key="7">
    <source>
        <dbReference type="Pfam" id="PF16916"/>
    </source>
</evidence>
<dbReference type="NCBIfam" id="TIGR01297">
    <property type="entry name" value="CDF"/>
    <property type="match status" value="1"/>
</dbReference>
<evidence type="ECO:0000256" key="2">
    <source>
        <dbReference type="ARBA" id="ARBA00022448"/>
    </source>
</evidence>
<keyword evidence="4" id="KW-1133">Transmembrane helix</keyword>
<dbReference type="GO" id="GO:0030003">
    <property type="term" value="P:intracellular monoatomic cation homeostasis"/>
    <property type="evidence" value="ECO:0007669"/>
    <property type="project" value="UniProtKB-ARBA"/>
</dbReference>
<sequence length="502" mass="54240">MIPMLSISRLALRHRPPLRVRSPAMYTLGTQGTCSALLMVRVRRMGSTATDEGTRITLLGLASNVALTAGKGFGGIMWGSASLLADAVHSLSDLVGDFVTLFTYRNARAERNTTYPYVKPFDPFFRRRSIPTCGITFQGHGKLEPLGSLSISALLFGAGLGTGYHSIHLLQSMLSTDTSKLSLSIDAAASSENSHLLSDPATAAIALTLAVSSIAIKELLFHWTLHVGQKQNSSVLVANAWHHRADSASGFVALCGVAGAWAGVAWLDPVGGILVSGLIVQSAWKMAVPAIGELRDTADTQVISQVQKLLQDIQQQDLNITGFHSIRARKMGPETLVDLQLRVKPRISVSLAHQIAENARHAICTQVSDVSEVLIHVDVERHDHGAIPVATDIPTSALEDEIVAFALDGFPPGVLKRVSHLKVHFLNGGMELDAEIVLDQVNSLSFLEAVDVAKSVKRRLLLFPGVIAADVHLETTDHGGDCFATRRWRREERFMDSVAKIE</sequence>
<keyword evidence="2" id="KW-0813">Transport</keyword>
<dbReference type="PANTHER" id="PTHR43840">
    <property type="entry name" value="MITOCHONDRIAL METAL TRANSPORTER 1-RELATED"/>
    <property type="match status" value="1"/>
</dbReference>
<dbReference type="Pfam" id="PF01545">
    <property type="entry name" value="Cation_efflux"/>
    <property type="match status" value="2"/>
</dbReference>
<comment type="subcellular location">
    <subcellularLocation>
        <location evidence="1">Membrane</location>
        <topology evidence="1">Multi-pass membrane protein</topology>
    </subcellularLocation>
</comment>
<name>A0A507EQ57_9FUNG</name>
<dbReference type="AlphaFoldDB" id="A0A507EQ57"/>
<dbReference type="InterPro" id="IPR027469">
    <property type="entry name" value="Cation_efflux_TMD_sf"/>
</dbReference>
<feature type="domain" description="Cation efflux protein transmembrane" evidence="6">
    <location>
        <begin position="139"/>
        <end position="294"/>
    </location>
</feature>
<dbReference type="Proteomes" id="UP000320333">
    <property type="component" value="Unassembled WGS sequence"/>
</dbReference>
<reference evidence="8 9" key="1">
    <citation type="journal article" date="2019" name="Sci. Rep.">
        <title>Comparative genomics of chytrid fungi reveal insights into the obligate biotrophic and pathogenic lifestyle of Synchytrium endobioticum.</title>
        <authorList>
            <person name="van de Vossenberg B.T.L.H."/>
            <person name="Warris S."/>
            <person name="Nguyen H.D.T."/>
            <person name="van Gent-Pelzer M.P.E."/>
            <person name="Joly D.L."/>
            <person name="van de Geest H.C."/>
            <person name="Bonants P.J.M."/>
            <person name="Smith D.S."/>
            <person name="Levesque C.A."/>
            <person name="van der Lee T.A.J."/>
        </authorList>
    </citation>
    <scope>NUCLEOTIDE SEQUENCE [LARGE SCALE GENOMIC DNA]</scope>
    <source>
        <strain evidence="8 9">CBS 675.73</strain>
    </source>
</reference>
<dbReference type="EMBL" id="QEAP01000452">
    <property type="protein sequence ID" value="TPX66223.1"/>
    <property type="molecule type" value="Genomic_DNA"/>
</dbReference>
<dbReference type="InterPro" id="IPR050291">
    <property type="entry name" value="CDF_Transporter"/>
</dbReference>
<dbReference type="GO" id="GO:0016020">
    <property type="term" value="C:membrane"/>
    <property type="evidence" value="ECO:0007669"/>
    <property type="project" value="UniProtKB-SubCell"/>
</dbReference>
<feature type="domain" description="Cation efflux protein cytoplasmic" evidence="7">
    <location>
        <begin position="308"/>
        <end position="378"/>
    </location>
</feature>
<evidence type="ECO:0000256" key="3">
    <source>
        <dbReference type="ARBA" id="ARBA00022692"/>
    </source>
</evidence>
<dbReference type="InterPro" id="IPR027470">
    <property type="entry name" value="Cation_efflux_CTD"/>
</dbReference>
<dbReference type="Gene3D" id="3.30.70.1350">
    <property type="entry name" value="Cation efflux protein, cytoplasmic domain"/>
    <property type="match status" value="2"/>
</dbReference>
<dbReference type="InterPro" id="IPR058533">
    <property type="entry name" value="Cation_efflux_TM"/>
</dbReference>
<comment type="caution">
    <text evidence="8">The sequence shown here is derived from an EMBL/GenBank/DDBJ whole genome shotgun (WGS) entry which is preliminary data.</text>
</comment>
<dbReference type="PANTHER" id="PTHR43840:SF15">
    <property type="entry name" value="MITOCHONDRIAL METAL TRANSPORTER 1-RELATED"/>
    <property type="match status" value="1"/>
</dbReference>
<keyword evidence="9" id="KW-1185">Reference proteome</keyword>
<protein>
    <submittedName>
        <fullName evidence="8">Uncharacterized protein</fullName>
    </submittedName>
</protein>
<dbReference type="Gene3D" id="1.20.1510.10">
    <property type="entry name" value="Cation efflux protein transmembrane domain"/>
    <property type="match status" value="1"/>
</dbReference>
<dbReference type="GO" id="GO:0098771">
    <property type="term" value="P:inorganic ion homeostasis"/>
    <property type="evidence" value="ECO:0007669"/>
    <property type="project" value="UniProtKB-ARBA"/>
</dbReference>
<keyword evidence="3" id="KW-0812">Transmembrane</keyword>
<dbReference type="InterPro" id="IPR036837">
    <property type="entry name" value="Cation_efflux_CTD_sf"/>
</dbReference>
<accession>A0A507EQ57</accession>
<dbReference type="GO" id="GO:0008324">
    <property type="term" value="F:monoatomic cation transmembrane transporter activity"/>
    <property type="evidence" value="ECO:0007669"/>
    <property type="project" value="InterPro"/>
</dbReference>
<evidence type="ECO:0000313" key="9">
    <source>
        <dbReference type="Proteomes" id="UP000320333"/>
    </source>
</evidence>
<evidence type="ECO:0000259" key="6">
    <source>
        <dbReference type="Pfam" id="PF01545"/>
    </source>
</evidence>
<keyword evidence="5" id="KW-0472">Membrane</keyword>
<proteinExistence type="predicted"/>
<feature type="domain" description="Cation efflux protein transmembrane" evidence="6">
    <location>
        <begin position="58"/>
        <end position="117"/>
    </location>
</feature>
<dbReference type="Pfam" id="PF16916">
    <property type="entry name" value="ZT_dimer"/>
    <property type="match status" value="1"/>
</dbReference>
<dbReference type="SUPFAM" id="SSF160240">
    <property type="entry name" value="Cation efflux protein cytoplasmic domain-like"/>
    <property type="match status" value="1"/>
</dbReference>